<accession>A0AAE4CB83</accession>
<keyword evidence="1" id="KW-1133">Transmembrane helix</keyword>
<feature type="transmembrane region" description="Helical" evidence="1">
    <location>
        <begin position="498"/>
        <end position="518"/>
    </location>
</feature>
<evidence type="ECO:0000256" key="1">
    <source>
        <dbReference type="SAM" id="Phobius"/>
    </source>
</evidence>
<gene>
    <name evidence="2" type="ORF">J2S41_004606</name>
</gene>
<dbReference type="AlphaFoldDB" id="A0AAE4CB83"/>
<keyword evidence="3" id="KW-1185">Reference proteome</keyword>
<dbReference type="RefSeq" id="WP_310370352.1">
    <property type="nucleotide sequence ID" value="NZ_JAVDYB010000001.1"/>
</dbReference>
<evidence type="ECO:0000313" key="2">
    <source>
        <dbReference type="EMBL" id="MDR7277828.1"/>
    </source>
</evidence>
<proteinExistence type="predicted"/>
<keyword evidence="1" id="KW-0812">Transmembrane</keyword>
<comment type="caution">
    <text evidence="2">The sequence shown here is derived from an EMBL/GenBank/DDBJ whole genome shotgun (WGS) entry which is preliminary data.</text>
</comment>
<organism evidence="2 3">
    <name type="scientific">Catenuloplanes atrovinosus</name>
    <dbReference type="NCBI Taxonomy" id="137266"/>
    <lineage>
        <taxon>Bacteria</taxon>
        <taxon>Bacillati</taxon>
        <taxon>Actinomycetota</taxon>
        <taxon>Actinomycetes</taxon>
        <taxon>Micromonosporales</taxon>
        <taxon>Micromonosporaceae</taxon>
        <taxon>Catenuloplanes</taxon>
    </lineage>
</organism>
<name>A0AAE4CB83_9ACTN</name>
<evidence type="ECO:0000313" key="3">
    <source>
        <dbReference type="Proteomes" id="UP001183643"/>
    </source>
</evidence>
<dbReference type="Gene3D" id="2.160.20.80">
    <property type="entry name" value="E3 ubiquitin-protein ligase SopA"/>
    <property type="match status" value="1"/>
</dbReference>
<keyword evidence="1" id="KW-0472">Membrane</keyword>
<dbReference type="EMBL" id="JAVDYB010000001">
    <property type="protein sequence ID" value="MDR7277828.1"/>
    <property type="molecule type" value="Genomic_DNA"/>
</dbReference>
<feature type="transmembrane region" description="Helical" evidence="1">
    <location>
        <begin position="560"/>
        <end position="584"/>
    </location>
</feature>
<protein>
    <recommendedName>
        <fullName evidence="4">Membrane-associated oxidoreductase</fullName>
    </recommendedName>
</protein>
<reference evidence="2" key="1">
    <citation type="submission" date="2023-07" db="EMBL/GenBank/DDBJ databases">
        <title>Sequencing the genomes of 1000 actinobacteria strains.</title>
        <authorList>
            <person name="Klenk H.-P."/>
        </authorList>
    </citation>
    <scope>NUCLEOTIDE SEQUENCE</scope>
    <source>
        <strain evidence="2">DSM 44707</strain>
    </source>
</reference>
<sequence length="587" mass="63119">MGIWTGSGLSATERRMRRAISAHGLFEVTTERDGPARGRSRTVRAEAIVSALRAGGQAPPRYIRIKGVRIEGDLDLAAMTLTSVIEFTSCHFDGAVNLRDSDLASLKLHGCSAATIDARNARFSGSLAIVDGSRCRTLQLGGARIGGSLVLEGSDFDDPAGTCISAWGIQVGGSMLCGHGFTSHGEVNIGHADISGALSFTGARLHHPDGWALNAQGARIGYALFLGSAIDDDSGFRCDGAIRLVGAKIDGFVCCWDARLRCPGRYALQGLGLTVREDLLLNSGFSAEGTLHLDGARIGGYLSLEGAALHGSGKSALLARRMHVEGSVRCGEDFTAFGPVDMTGLSVSGVVDFRAADLRCCRSVDLSYVRARSLRIDWSSPPTALDLRHAEVDVLADDLATWPKVIELTDFTYGRLDPRCDASAGDRIGWLRRSRSGHSPGAYDVLSAVYRSAGRDRDSRRISIAKFWSERAAFGPPGRAWNWLMYLTVGYGYRPWQAVLWLAVLLLAGTTVFGMSYPDDITRVAGSAEFSPFAYTVDVLVPVINLGQRTSWQPHNLAAYAMWFLTVTGWLLTTAVIAGVARVLKRE</sequence>
<evidence type="ECO:0008006" key="4">
    <source>
        <dbReference type="Google" id="ProtNLM"/>
    </source>
</evidence>
<dbReference type="Proteomes" id="UP001183643">
    <property type="component" value="Unassembled WGS sequence"/>
</dbReference>
<feature type="transmembrane region" description="Helical" evidence="1">
    <location>
        <begin position="530"/>
        <end position="548"/>
    </location>
</feature>